<evidence type="ECO:0000256" key="3">
    <source>
        <dbReference type="ARBA" id="ARBA00022776"/>
    </source>
</evidence>
<dbReference type="PANTHER" id="PTHR13260">
    <property type="entry name" value="ANAPHASE PROMOTING COMPLEX SUBUNIT 4 APC4"/>
    <property type="match status" value="1"/>
</dbReference>
<protein>
    <recommendedName>
        <fullName evidence="1">Anaphase-promoting complex subunit 4</fullName>
    </recommendedName>
</protein>
<dbReference type="InterPro" id="IPR024977">
    <property type="entry name" value="Apc4-like_WD40_dom"/>
</dbReference>
<dbReference type="Pfam" id="PF12896">
    <property type="entry name" value="ANAPC4"/>
    <property type="match status" value="1"/>
</dbReference>
<organism evidence="8">
    <name type="scientific">Petromyzon marinus</name>
    <name type="common">Sea lamprey</name>
    <dbReference type="NCBI Taxonomy" id="7757"/>
    <lineage>
        <taxon>Eukaryota</taxon>
        <taxon>Metazoa</taxon>
        <taxon>Chordata</taxon>
        <taxon>Craniata</taxon>
        <taxon>Vertebrata</taxon>
        <taxon>Cyclostomata</taxon>
        <taxon>Hyperoartia</taxon>
        <taxon>Petromyzontiformes</taxon>
        <taxon>Petromyzontidae</taxon>
        <taxon>Petromyzon</taxon>
    </lineage>
</organism>
<dbReference type="SUPFAM" id="SSF50978">
    <property type="entry name" value="WD40 repeat-like"/>
    <property type="match status" value="1"/>
</dbReference>
<evidence type="ECO:0000313" key="8">
    <source>
        <dbReference type="Ensembl" id="ENSPMAP00000003937.1"/>
    </source>
</evidence>
<dbReference type="Gene3D" id="2.130.10.10">
    <property type="entry name" value="YVTN repeat-like/Quinoprotein amine dehydrogenase"/>
    <property type="match status" value="1"/>
</dbReference>
<dbReference type="PANTHER" id="PTHR13260:SF0">
    <property type="entry name" value="ANAPHASE-PROMOTING COMPLEX SUBUNIT 4"/>
    <property type="match status" value="1"/>
</dbReference>
<dbReference type="AlphaFoldDB" id="S4RFF5"/>
<dbReference type="GO" id="GO:0034399">
    <property type="term" value="C:nuclear periphery"/>
    <property type="evidence" value="ECO:0007669"/>
    <property type="project" value="TreeGrafter"/>
</dbReference>
<feature type="domain" description="Anaphase-promoting complex subunit 4-like WD40" evidence="6">
    <location>
        <begin position="20"/>
        <end position="111"/>
    </location>
</feature>
<dbReference type="GO" id="GO:0051301">
    <property type="term" value="P:cell division"/>
    <property type="evidence" value="ECO:0007669"/>
    <property type="project" value="UniProtKB-KW"/>
</dbReference>
<feature type="domain" description="Anaphase-promoting complex subunit 4 long" evidence="7">
    <location>
        <begin position="231"/>
        <end position="429"/>
    </location>
</feature>
<dbReference type="InterPro" id="IPR024789">
    <property type="entry name" value="APC4"/>
</dbReference>
<evidence type="ECO:0000256" key="4">
    <source>
        <dbReference type="ARBA" id="ARBA00022786"/>
    </source>
</evidence>
<dbReference type="HOGENOM" id="CLU_018724_0_0_1"/>
<evidence type="ECO:0000259" key="7">
    <source>
        <dbReference type="Pfam" id="PF12896"/>
    </source>
</evidence>
<dbReference type="Pfam" id="PF12894">
    <property type="entry name" value="ANAPC4_WD40"/>
    <property type="match status" value="1"/>
</dbReference>
<keyword evidence="3" id="KW-0498">Mitosis</keyword>
<evidence type="ECO:0000259" key="6">
    <source>
        <dbReference type="Pfam" id="PF12894"/>
    </source>
</evidence>
<sequence>IMPPFRQVAEKQLPAEILHMCWSPKRDLIGLASRSGEVLLHRLSNCQKVWGLPPNDSTGSEVTALAWRPDGKVLAVSYGDTERLVLCDVEKAEILHTCRALHRITCMHWVEVKQDSSPELNSFEDDHTVYLSKLPALPKRYLSFNRVQLIEENSDIQRLLGDSRLNILVLGSCHGVVAFYAFGIFKIASLLIKSEGQCLHLCLSSDLKALSVAVKKTSTLDESHCNIIYSQWDTSLLAANLPEVTKMARKFTHISALLHYQYLTVQSMSGAWEDVLIEMDMGLTNFVKASQENPDTSVSNEFMELLLWGTASPELQMLLLNKLTLKGLKKLGHEVESSYYSILKLLTSHLQSGADALLYHLVELKGMAMWRQKYGCLGLREDSVEEAIQIVGSYMLKADELLHVIENSLKNFKSFFRCLYVAMLHMSDETIPPELSKVSQKELMFVANFLKDHFEKKEPTLFEKKGKFFNVDRVGQYLKDELLLTPQDMKHNSWVNFVEKSVHLKDSPLLYTNFPTRSLCQMRTLMDENVQQCLQQPA</sequence>
<reference evidence="8" key="1">
    <citation type="submission" date="2025-08" db="UniProtKB">
        <authorList>
            <consortium name="Ensembl"/>
        </authorList>
    </citation>
    <scope>IDENTIFICATION</scope>
</reference>
<name>S4RFF5_PETMA</name>
<keyword evidence="2" id="KW-0132">Cell division</keyword>
<dbReference type="InterPro" id="IPR024790">
    <property type="entry name" value="APC4_long_dom"/>
</dbReference>
<evidence type="ECO:0000256" key="1">
    <source>
        <dbReference type="ARBA" id="ARBA00016067"/>
    </source>
</evidence>
<dbReference type="GO" id="GO:0031145">
    <property type="term" value="P:anaphase-promoting complex-dependent catabolic process"/>
    <property type="evidence" value="ECO:0007669"/>
    <property type="project" value="InterPro"/>
</dbReference>
<dbReference type="GO" id="GO:0070979">
    <property type="term" value="P:protein K11-linked ubiquitination"/>
    <property type="evidence" value="ECO:0007669"/>
    <property type="project" value="TreeGrafter"/>
</dbReference>
<keyword evidence="5" id="KW-0131">Cell cycle</keyword>
<dbReference type="InterPro" id="IPR036322">
    <property type="entry name" value="WD40_repeat_dom_sf"/>
</dbReference>
<dbReference type="STRING" id="7757.ENSPMAP00000003937"/>
<evidence type="ECO:0000256" key="5">
    <source>
        <dbReference type="ARBA" id="ARBA00023306"/>
    </source>
</evidence>
<dbReference type="InterPro" id="IPR015943">
    <property type="entry name" value="WD40/YVTN_repeat-like_dom_sf"/>
</dbReference>
<keyword evidence="4" id="KW-0833">Ubl conjugation pathway</keyword>
<reference evidence="8" key="2">
    <citation type="submission" date="2025-09" db="UniProtKB">
        <authorList>
            <consortium name="Ensembl"/>
        </authorList>
    </citation>
    <scope>IDENTIFICATION</scope>
</reference>
<dbReference type="GO" id="GO:0005680">
    <property type="term" value="C:anaphase-promoting complex"/>
    <property type="evidence" value="ECO:0007669"/>
    <property type="project" value="InterPro"/>
</dbReference>
<dbReference type="Ensembl" id="ENSPMAT00000003953.1">
    <property type="protein sequence ID" value="ENSPMAP00000003937.1"/>
    <property type="gene ID" value="ENSPMAG00000003587.1"/>
</dbReference>
<dbReference type="OMA" id="FGMFYCG"/>
<proteinExistence type="predicted"/>
<evidence type="ECO:0000256" key="2">
    <source>
        <dbReference type="ARBA" id="ARBA00022618"/>
    </source>
</evidence>
<accession>S4RFF5</accession>
<dbReference type="GeneTree" id="ENSGT00390000004612"/>